<dbReference type="SUPFAM" id="SSF58104">
    <property type="entry name" value="Methyl-accepting chemotaxis protein (MCP) signaling domain"/>
    <property type="match status" value="1"/>
</dbReference>
<evidence type="ECO:0000259" key="9">
    <source>
        <dbReference type="PROSITE" id="PS50192"/>
    </source>
</evidence>
<dbReference type="EMBL" id="BMCI01000003">
    <property type="protein sequence ID" value="GGC59653.1"/>
    <property type="molecule type" value="Genomic_DNA"/>
</dbReference>
<dbReference type="RefSeq" id="WP_188423897.1">
    <property type="nucleotide sequence ID" value="NZ_BMCI01000003.1"/>
</dbReference>
<dbReference type="PROSITE" id="PS50192">
    <property type="entry name" value="T_SNARE"/>
    <property type="match status" value="1"/>
</dbReference>
<dbReference type="GO" id="GO:0007165">
    <property type="term" value="P:signal transduction"/>
    <property type="evidence" value="ECO:0007669"/>
    <property type="project" value="UniProtKB-KW"/>
</dbReference>
<dbReference type="Pfam" id="PF11563">
    <property type="entry name" value="Protoglobin"/>
    <property type="match status" value="1"/>
</dbReference>
<dbReference type="GO" id="GO:0019825">
    <property type="term" value="F:oxygen binding"/>
    <property type="evidence" value="ECO:0007669"/>
    <property type="project" value="InterPro"/>
</dbReference>
<dbReference type="GO" id="GO:0020037">
    <property type="term" value="F:heme binding"/>
    <property type="evidence" value="ECO:0007669"/>
    <property type="project" value="InterPro"/>
</dbReference>
<evidence type="ECO:0000256" key="7">
    <source>
        <dbReference type="SAM" id="MobiDB-lite"/>
    </source>
</evidence>
<dbReference type="GO" id="GO:0004888">
    <property type="term" value="F:transmembrane signaling receptor activity"/>
    <property type="evidence" value="ECO:0007669"/>
    <property type="project" value="InterPro"/>
</dbReference>
<organism evidence="10 11">
    <name type="scientific">Haloferax sulfurifontis</name>
    <dbReference type="NCBI Taxonomy" id="255616"/>
    <lineage>
        <taxon>Archaea</taxon>
        <taxon>Methanobacteriati</taxon>
        <taxon>Methanobacteriota</taxon>
        <taxon>Stenosarchaea group</taxon>
        <taxon>Halobacteria</taxon>
        <taxon>Halobacteriales</taxon>
        <taxon>Haloferacaceae</taxon>
        <taxon>Haloferax</taxon>
    </lineage>
</organism>
<dbReference type="Pfam" id="PF00015">
    <property type="entry name" value="MCPsignal"/>
    <property type="match status" value="1"/>
</dbReference>
<comment type="subcellular location">
    <subcellularLocation>
        <location evidence="1">Cell inner membrane</location>
        <topology evidence="1">Multi-pass membrane protein</topology>
    </subcellularLocation>
</comment>
<proteinExistence type="inferred from homology"/>
<feature type="region of interest" description="Disordered" evidence="7">
    <location>
        <begin position="494"/>
        <end position="514"/>
    </location>
</feature>
<protein>
    <submittedName>
        <fullName evidence="10">Chemotaxis protein</fullName>
    </submittedName>
</protein>
<dbReference type="PROSITE" id="PS50111">
    <property type="entry name" value="CHEMOTAXIS_TRANSDUC_2"/>
    <property type="match status" value="1"/>
</dbReference>
<feature type="compositionally biased region" description="Basic and acidic residues" evidence="7">
    <location>
        <begin position="494"/>
        <end position="505"/>
    </location>
</feature>
<feature type="region of interest" description="Disordered" evidence="7">
    <location>
        <begin position="530"/>
        <end position="576"/>
    </location>
</feature>
<dbReference type="SUPFAM" id="SSF46458">
    <property type="entry name" value="Globin-like"/>
    <property type="match status" value="1"/>
</dbReference>
<feature type="domain" description="T-SNARE coiled-coil homology" evidence="9">
    <location>
        <begin position="407"/>
        <end position="469"/>
    </location>
</feature>
<dbReference type="InterPro" id="IPR009050">
    <property type="entry name" value="Globin-like_sf"/>
</dbReference>
<keyword evidence="6" id="KW-0175">Coiled coil</keyword>
<dbReference type="PRINTS" id="PR00260">
    <property type="entry name" value="CHEMTRNSDUCR"/>
</dbReference>
<evidence type="ECO:0000256" key="5">
    <source>
        <dbReference type="PROSITE-ProRule" id="PRU00284"/>
    </source>
</evidence>
<dbReference type="CDD" id="cd11386">
    <property type="entry name" value="MCP_signal"/>
    <property type="match status" value="1"/>
</dbReference>
<dbReference type="CDD" id="cd01068">
    <property type="entry name" value="globin_sensor"/>
    <property type="match status" value="1"/>
</dbReference>
<dbReference type="Gene3D" id="1.10.287.950">
    <property type="entry name" value="Methyl-accepting chemotaxis protein"/>
    <property type="match status" value="1"/>
</dbReference>
<evidence type="ECO:0000313" key="11">
    <source>
        <dbReference type="Proteomes" id="UP000646833"/>
    </source>
</evidence>
<feature type="coiled-coil region" evidence="6">
    <location>
        <begin position="452"/>
        <end position="493"/>
    </location>
</feature>
<dbReference type="AlphaFoldDB" id="A0A830DYB1"/>
<evidence type="ECO:0000256" key="3">
    <source>
        <dbReference type="ARBA" id="ARBA00023224"/>
    </source>
</evidence>
<dbReference type="InterPro" id="IPR044398">
    <property type="entry name" value="Globin-sensor_dom"/>
</dbReference>
<comment type="similarity">
    <text evidence="4">Belongs to the methyl-accepting chemotaxis (MCP) protein family.</text>
</comment>
<gene>
    <name evidence="10" type="ORF">GCM10007209_22200</name>
</gene>
<keyword evidence="2" id="KW-0472">Membrane</keyword>
<evidence type="ECO:0000259" key="8">
    <source>
        <dbReference type="PROSITE" id="PS50111"/>
    </source>
</evidence>
<dbReference type="InterPro" id="IPR004089">
    <property type="entry name" value="MCPsignal_dom"/>
</dbReference>
<keyword evidence="2" id="KW-0997">Cell inner membrane</keyword>
<dbReference type="InterPro" id="IPR012292">
    <property type="entry name" value="Globin/Proto"/>
</dbReference>
<evidence type="ECO:0000256" key="1">
    <source>
        <dbReference type="ARBA" id="ARBA00004429"/>
    </source>
</evidence>
<evidence type="ECO:0000256" key="6">
    <source>
        <dbReference type="SAM" id="Coils"/>
    </source>
</evidence>
<feature type="compositionally biased region" description="Low complexity" evidence="7">
    <location>
        <begin position="549"/>
        <end position="564"/>
    </location>
</feature>
<dbReference type="GO" id="GO:0005886">
    <property type="term" value="C:plasma membrane"/>
    <property type="evidence" value="ECO:0007669"/>
    <property type="project" value="UniProtKB-SubCell"/>
</dbReference>
<reference evidence="10" key="2">
    <citation type="submission" date="2020-09" db="EMBL/GenBank/DDBJ databases">
        <authorList>
            <person name="Sun Q."/>
            <person name="Sedlacek I."/>
        </authorList>
    </citation>
    <scope>NUCLEOTIDE SEQUENCE</scope>
    <source>
        <strain evidence="10">CCM 7217</strain>
    </source>
</reference>
<dbReference type="InterPro" id="IPR004090">
    <property type="entry name" value="Chemotax_Me-accpt_rcpt"/>
</dbReference>
<dbReference type="Gene3D" id="1.10.490.10">
    <property type="entry name" value="Globins"/>
    <property type="match status" value="1"/>
</dbReference>
<dbReference type="Proteomes" id="UP000646833">
    <property type="component" value="Unassembled WGS sequence"/>
</dbReference>
<comment type="caution">
    <text evidence="10">The sequence shown here is derived from an EMBL/GenBank/DDBJ whole genome shotgun (WGS) entry which is preliminary data.</text>
</comment>
<dbReference type="InterPro" id="IPR000727">
    <property type="entry name" value="T_SNARE_dom"/>
</dbReference>
<keyword evidence="2" id="KW-1003">Cell membrane</keyword>
<feature type="domain" description="Methyl-accepting transducer" evidence="8">
    <location>
        <begin position="220"/>
        <end position="456"/>
    </location>
</feature>
<keyword evidence="3 5" id="KW-0807">Transducer</keyword>
<name>A0A830DYB1_9EURY</name>
<evidence type="ECO:0000256" key="2">
    <source>
        <dbReference type="ARBA" id="ARBA00022519"/>
    </source>
</evidence>
<evidence type="ECO:0000256" key="4">
    <source>
        <dbReference type="ARBA" id="ARBA00029447"/>
    </source>
</evidence>
<dbReference type="SMART" id="SM00283">
    <property type="entry name" value="MA"/>
    <property type="match status" value="1"/>
</dbReference>
<reference evidence="10" key="1">
    <citation type="journal article" date="2014" name="Int. J. Syst. Evol. Microbiol.">
        <title>Complete genome sequence of Corynebacterium casei LMG S-19264T (=DSM 44701T), isolated from a smear-ripened cheese.</title>
        <authorList>
            <consortium name="US DOE Joint Genome Institute (JGI-PGF)"/>
            <person name="Walter F."/>
            <person name="Albersmeier A."/>
            <person name="Kalinowski J."/>
            <person name="Ruckert C."/>
        </authorList>
    </citation>
    <scope>NUCLEOTIDE SEQUENCE</scope>
    <source>
        <strain evidence="10">CCM 7217</strain>
    </source>
</reference>
<dbReference type="PANTHER" id="PTHR32089:SF112">
    <property type="entry name" value="LYSOZYME-LIKE PROTEIN-RELATED"/>
    <property type="match status" value="1"/>
</dbReference>
<evidence type="ECO:0000313" key="10">
    <source>
        <dbReference type="EMBL" id="GGC59653.1"/>
    </source>
</evidence>
<accession>A0A830DYB1</accession>
<dbReference type="PANTHER" id="PTHR32089">
    <property type="entry name" value="METHYL-ACCEPTING CHEMOTAXIS PROTEIN MCPB"/>
    <property type="match status" value="1"/>
</dbReference>
<dbReference type="GO" id="GO:0006935">
    <property type="term" value="P:chemotaxis"/>
    <property type="evidence" value="ECO:0007669"/>
    <property type="project" value="InterPro"/>
</dbReference>
<sequence length="603" mass="64298">MVSPSPRDDDGNISLSSTELLAELDLDADELGWRQSFVGFDDEDAARLADLRSVVEARDEALVDGFVEPILANERTADVVDRSKSDLDGLRAVVSGYYRSFTDGNYDQNHYAARTRIGLLHDKLDMPLHYFGGMFANVTGIFADELRGRAVADATESLSGEDADRVENAVDEAFADMMAVVRGLNLDRQVVNATYLYSYSLDVREEVRRARESRGNLESVASQLHEETAGTSESIAEIEALAGRQADMTEEIAAELSNLSATVEEVAATADDVSSRSDEATTRAEEGRAEAGEAIGAMRQVGDDRDEITVNVEALVAAIDEIQDIVEVIDEVADRTNLLALNASIEAARAGEAGSGFAVVADEVKSLANESKSQAERIGQMIEDVTDHIEDTAEALSSADENIDHGIERVESTVESLDEITDSVADVTDGIDEVARATDEQATLTSDIATFVDDAATQVDEVTAEIDRISESVSEQAEQAADLDTAVEDLDREADLESFRRRAETTTDGGVATRGGHYALASAANADRALGGETAPTGATGDRVGGAGSSVTGGDSTGGDSIDGNPADGDPTDRIPAFVKRLLSEETLAKIRRGEADRPDWTK</sequence>
<dbReference type="InterPro" id="IPR039379">
    <property type="entry name" value="Protoglobin_sensor_dom"/>
</dbReference>